<proteinExistence type="predicted"/>
<organism evidence="1">
    <name type="scientific">Hibiscus syriacus</name>
    <name type="common">Rose of Sharon</name>
    <dbReference type="NCBI Taxonomy" id="106335"/>
    <lineage>
        <taxon>Eukaryota</taxon>
        <taxon>Viridiplantae</taxon>
        <taxon>Streptophyta</taxon>
        <taxon>Embryophyta</taxon>
        <taxon>Tracheophyta</taxon>
        <taxon>Spermatophyta</taxon>
        <taxon>Magnoliopsida</taxon>
        <taxon>eudicotyledons</taxon>
        <taxon>Gunneridae</taxon>
        <taxon>Pentapetalae</taxon>
        <taxon>rosids</taxon>
        <taxon>malvids</taxon>
        <taxon>Malvales</taxon>
        <taxon>Malvaceae</taxon>
        <taxon>Malvoideae</taxon>
        <taxon>Hibiscus</taxon>
    </lineage>
</organism>
<accession>A0A6A3BVZ9</accession>
<dbReference type="EMBL" id="VEPZ02000775">
    <property type="protein sequence ID" value="KAE8720117.1"/>
    <property type="molecule type" value="Genomic_DNA"/>
</dbReference>
<protein>
    <submittedName>
        <fullName evidence="1">Uncharacterized protein</fullName>
    </submittedName>
</protein>
<sequence>MAEIRDRNQPHQVHVRPQYRYDNPAGVGYGGGGKNYHSGGPSATQILAVLTLLPVGGSLLALSGNFHGGDGVLVVRGIRVDGVVVFELCIESAEVRDGDGADGLGGGTEEDAGAGADMAGYVGAKTKEVGQKIESKANEAQVTTASART</sequence>
<gene>
    <name evidence="1" type="ORF">F3Y22_tig00109916pilonHSYRG00054</name>
</gene>
<evidence type="ECO:0000313" key="1">
    <source>
        <dbReference type="EMBL" id="KAE8720117.1"/>
    </source>
</evidence>
<name>A0A6A3BVZ9_HIBSY</name>
<dbReference type="AlphaFoldDB" id="A0A6A3BVZ9"/>
<reference evidence="1" key="1">
    <citation type="submission" date="2019-09" db="EMBL/GenBank/DDBJ databases">
        <title>Draft genome information of white flower Hibiscus syriacus.</title>
        <authorList>
            <person name="Kim Y.-M."/>
        </authorList>
    </citation>
    <scope>NUCLEOTIDE SEQUENCE [LARGE SCALE GENOMIC DNA]</scope>
    <source>
        <strain evidence="1">YM2019G1</strain>
        <tissue evidence="1">Leaf</tissue>
    </source>
</reference>
<comment type="caution">
    <text evidence="1">The sequence shown here is derived from an EMBL/GenBank/DDBJ whole genome shotgun (WGS) entry which is preliminary data.</text>
</comment>